<sequence>MLRTIVALKYARGLFAAAKDLGKTKEYGEELQKVADFLASQPDILEALESPIYPPDLKMEIIEDVIKGLGVEEGVAKFLRLLVEKRRIHFIQDIVKTYQQLLDEELGIARAEVRVATELDEDMQKALTEALSKKIGRQVILNVIQDPEILGGVRVQVGDLVLDGTVRAQLEKFKESIIRGEVS</sequence>
<dbReference type="GO" id="GO:0045259">
    <property type="term" value="C:proton-transporting ATP synthase complex"/>
    <property type="evidence" value="ECO:0007669"/>
    <property type="project" value="UniProtKB-KW"/>
</dbReference>
<evidence type="ECO:0000313" key="9">
    <source>
        <dbReference type="Proteomes" id="UP000076964"/>
    </source>
</evidence>
<dbReference type="RefSeq" id="WP_068543476.1">
    <property type="nucleotide sequence ID" value="NZ_LSFI01000053.1"/>
</dbReference>
<dbReference type="PRINTS" id="PR00125">
    <property type="entry name" value="ATPASEDELTA"/>
</dbReference>
<keyword evidence="4 7" id="KW-0406">Ion transport</keyword>
<evidence type="ECO:0000256" key="4">
    <source>
        <dbReference type="ARBA" id="ARBA00023065"/>
    </source>
</evidence>
<dbReference type="SUPFAM" id="SSF47928">
    <property type="entry name" value="N-terminal domain of the delta subunit of the F1F0-ATP synthase"/>
    <property type="match status" value="1"/>
</dbReference>
<dbReference type="HAMAP" id="MF_01416">
    <property type="entry name" value="ATP_synth_delta_bact"/>
    <property type="match status" value="1"/>
</dbReference>
<keyword evidence="2 7" id="KW-0813">Transport</keyword>
<dbReference type="InterPro" id="IPR000711">
    <property type="entry name" value="ATPase_OSCP/dsu"/>
</dbReference>
<keyword evidence="6 7" id="KW-0066">ATP synthesis</keyword>
<comment type="function">
    <text evidence="7">This protein is part of the stalk that links CF(0) to CF(1). It either transmits conformational changes from CF(0) to CF(1) or is implicated in proton conduction.</text>
</comment>
<dbReference type="Gene3D" id="1.10.520.20">
    <property type="entry name" value="N-terminal domain of the delta subunit of the F1F0-ATP synthase"/>
    <property type="match status" value="1"/>
</dbReference>
<keyword evidence="7" id="KW-1003">Cell membrane</keyword>
<protein>
    <recommendedName>
        <fullName evidence="7">ATP synthase subunit delta</fullName>
    </recommendedName>
    <alternativeName>
        <fullName evidence="7">ATP synthase F(1) sector subunit delta</fullName>
    </alternativeName>
    <alternativeName>
        <fullName evidence="7">F-type ATPase subunit delta</fullName>
        <shortName evidence="7">F-ATPase subunit delta</shortName>
    </alternativeName>
</protein>
<evidence type="ECO:0000256" key="5">
    <source>
        <dbReference type="ARBA" id="ARBA00023136"/>
    </source>
</evidence>
<dbReference type="InterPro" id="IPR026015">
    <property type="entry name" value="ATP_synth_OSCP/delta_N_sf"/>
</dbReference>
<comment type="caution">
    <text evidence="8">The sequence shown here is derived from an EMBL/GenBank/DDBJ whole genome shotgun (WGS) entry which is preliminary data.</text>
</comment>
<dbReference type="GO" id="GO:0046933">
    <property type="term" value="F:proton-transporting ATP synthase activity, rotational mechanism"/>
    <property type="evidence" value="ECO:0007669"/>
    <property type="project" value="UniProtKB-UniRule"/>
</dbReference>
<evidence type="ECO:0000256" key="1">
    <source>
        <dbReference type="ARBA" id="ARBA00004370"/>
    </source>
</evidence>
<keyword evidence="7" id="KW-0139">CF(1)</keyword>
<dbReference type="Proteomes" id="UP000076964">
    <property type="component" value="Unassembled WGS sequence"/>
</dbReference>
<organism evidence="8 9">
    <name type="scientific">Thermodesulfatator autotrophicus</name>
    <dbReference type="NCBI Taxonomy" id="1795632"/>
    <lineage>
        <taxon>Bacteria</taxon>
        <taxon>Pseudomonadati</taxon>
        <taxon>Thermodesulfobacteriota</taxon>
        <taxon>Thermodesulfobacteria</taxon>
        <taxon>Thermodesulfobacteriales</taxon>
        <taxon>Thermodesulfatatoraceae</taxon>
        <taxon>Thermodesulfatator</taxon>
    </lineage>
</organism>
<comment type="subcellular location">
    <subcellularLocation>
        <location evidence="7">Cell membrane</location>
        <topology evidence="7">Peripheral membrane protein</topology>
    </subcellularLocation>
    <subcellularLocation>
        <location evidence="1">Membrane</location>
    </subcellularLocation>
</comment>
<dbReference type="PANTHER" id="PTHR11910">
    <property type="entry name" value="ATP SYNTHASE DELTA CHAIN"/>
    <property type="match status" value="1"/>
</dbReference>
<gene>
    <name evidence="7" type="primary">atpH</name>
    <name evidence="8" type="ORF">TH606_09855</name>
</gene>
<dbReference type="AlphaFoldDB" id="A0A177E5X7"/>
<dbReference type="Pfam" id="PF00213">
    <property type="entry name" value="OSCP"/>
    <property type="match status" value="1"/>
</dbReference>
<keyword evidence="3 7" id="KW-0375">Hydrogen ion transport</keyword>
<dbReference type="NCBIfam" id="TIGR01145">
    <property type="entry name" value="ATP_synt_delta"/>
    <property type="match status" value="1"/>
</dbReference>
<keyword evidence="5 7" id="KW-0472">Membrane</keyword>
<dbReference type="GO" id="GO:0005886">
    <property type="term" value="C:plasma membrane"/>
    <property type="evidence" value="ECO:0007669"/>
    <property type="project" value="UniProtKB-SubCell"/>
</dbReference>
<accession>A0A177E5X7</accession>
<evidence type="ECO:0000256" key="6">
    <source>
        <dbReference type="ARBA" id="ARBA00023310"/>
    </source>
</evidence>
<dbReference type="EMBL" id="LSFI01000053">
    <property type="protein sequence ID" value="OAG26891.1"/>
    <property type="molecule type" value="Genomic_DNA"/>
</dbReference>
<dbReference type="STRING" id="1795632.TH606_09855"/>
<comment type="function">
    <text evidence="7">F(1)F(0) ATP synthase produces ATP from ADP in the presence of a proton or sodium gradient. F-type ATPases consist of two structural domains, F(1) containing the extramembraneous catalytic core and F(0) containing the membrane proton channel, linked together by a central stalk and a peripheral stalk. During catalysis, ATP synthesis in the catalytic domain of F(1) is coupled via a rotary mechanism of the central stalk subunits to proton translocation.</text>
</comment>
<keyword evidence="9" id="KW-1185">Reference proteome</keyword>
<evidence type="ECO:0000256" key="3">
    <source>
        <dbReference type="ARBA" id="ARBA00022781"/>
    </source>
</evidence>
<proteinExistence type="inferred from homology"/>
<comment type="similarity">
    <text evidence="7">Belongs to the ATPase delta chain family.</text>
</comment>
<reference evidence="8 9" key="1">
    <citation type="submission" date="2016-02" db="EMBL/GenBank/DDBJ databases">
        <title>Draft genome sequence of Thermodesulfatator sp. S606.</title>
        <authorList>
            <person name="Lai Q."/>
            <person name="Cao J."/>
            <person name="Dupont S."/>
            <person name="Shao Z."/>
            <person name="Jebbar M."/>
            <person name="Alain K."/>
        </authorList>
    </citation>
    <scope>NUCLEOTIDE SEQUENCE [LARGE SCALE GENOMIC DNA]</scope>
    <source>
        <strain evidence="8 9">S606</strain>
    </source>
</reference>
<dbReference type="OrthoDB" id="9802471at2"/>
<evidence type="ECO:0000313" key="8">
    <source>
        <dbReference type="EMBL" id="OAG26891.1"/>
    </source>
</evidence>
<evidence type="ECO:0000256" key="2">
    <source>
        <dbReference type="ARBA" id="ARBA00022448"/>
    </source>
</evidence>
<evidence type="ECO:0000256" key="7">
    <source>
        <dbReference type="HAMAP-Rule" id="MF_01416"/>
    </source>
</evidence>
<name>A0A177E5X7_9BACT</name>